<dbReference type="InterPro" id="IPR029057">
    <property type="entry name" value="PRTase-like"/>
</dbReference>
<proteinExistence type="inferred from homology"/>
<evidence type="ECO:0000256" key="11">
    <source>
        <dbReference type="ARBA" id="ARBA00022741"/>
    </source>
</evidence>
<gene>
    <name evidence="17" type="primary">hpt</name>
    <name evidence="17" type="ORF">G3O08_02860</name>
</gene>
<accession>A0A7K3WN66</accession>
<evidence type="ECO:0000256" key="12">
    <source>
        <dbReference type="ARBA" id="ARBA00022842"/>
    </source>
</evidence>
<dbReference type="GO" id="GO:0006178">
    <property type="term" value="P:guanine salvage"/>
    <property type="evidence" value="ECO:0007669"/>
    <property type="project" value="TreeGrafter"/>
</dbReference>
<sequence length="178" mass="19913">MTGVKIHDKEFVDYISSEKIQKRIEELGQEVHSDLAGKNPIFLGILNGCFRFSADLLSHVDTPCEINFLKVSSYVGTKTTGKVNELIGLNVSLKGRHIVILEDIVDTGHTVDFLIDRLQKEEPAGIKIATLLCKPSAYHGKHKLDYVGFEIPNLFVVGYGLDYDGYGRNLNDIYQIKT</sequence>
<dbReference type="GO" id="GO:0005829">
    <property type="term" value="C:cytosol"/>
    <property type="evidence" value="ECO:0007669"/>
    <property type="project" value="TreeGrafter"/>
</dbReference>
<dbReference type="Pfam" id="PF00156">
    <property type="entry name" value="Pribosyltran"/>
    <property type="match status" value="1"/>
</dbReference>
<keyword evidence="7 15" id="KW-0328">Glycosyltransferase</keyword>
<dbReference type="Gene3D" id="3.40.50.2020">
    <property type="match status" value="1"/>
</dbReference>
<keyword evidence="10 15" id="KW-0660">Purine salvage</keyword>
<comment type="subcellular location">
    <subcellularLocation>
        <location evidence="2 15">Cytoplasm</location>
    </subcellularLocation>
</comment>
<dbReference type="EC" id="2.4.2.8" evidence="5 15"/>
<dbReference type="NCBIfam" id="TIGR01203">
    <property type="entry name" value="HGPRTase"/>
    <property type="match status" value="1"/>
</dbReference>
<evidence type="ECO:0000313" key="18">
    <source>
        <dbReference type="Proteomes" id="UP000486602"/>
    </source>
</evidence>
<dbReference type="GO" id="GO:0000166">
    <property type="term" value="F:nucleotide binding"/>
    <property type="evidence" value="ECO:0007669"/>
    <property type="project" value="UniProtKB-KW"/>
</dbReference>
<dbReference type="InterPro" id="IPR005904">
    <property type="entry name" value="Hxn_phspho_trans"/>
</dbReference>
<evidence type="ECO:0000256" key="8">
    <source>
        <dbReference type="ARBA" id="ARBA00022679"/>
    </source>
</evidence>
<keyword evidence="9 15" id="KW-0479">Metal-binding</keyword>
<evidence type="ECO:0000256" key="13">
    <source>
        <dbReference type="ARBA" id="ARBA00048811"/>
    </source>
</evidence>
<dbReference type="GO" id="GO:0046100">
    <property type="term" value="P:hypoxanthine metabolic process"/>
    <property type="evidence" value="ECO:0007669"/>
    <property type="project" value="TreeGrafter"/>
</dbReference>
<dbReference type="UniPathway" id="UPA00591">
    <property type="reaction ID" value="UER00648"/>
</dbReference>
<comment type="pathway">
    <text evidence="3 15">Purine metabolism; IMP biosynthesis via salvage pathway; IMP from hypoxanthine: step 1/1.</text>
</comment>
<dbReference type="PANTHER" id="PTHR43340:SF1">
    <property type="entry name" value="HYPOXANTHINE PHOSPHORIBOSYLTRANSFERASE"/>
    <property type="match status" value="1"/>
</dbReference>
<keyword evidence="12 15" id="KW-0460">Magnesium</keyword>
<evidence type="ECO:0000256" key="1">
    <source>
        <dbReference type="ARBA" id="ARBA00001946"/>
    </source>
</evidence>
<dbReference type="GO" id="GO:0032263">
    <property type="term" value="P:GMP salvage"/>
    <property type="evidence" value="ECO:0007669"/>
    <property type="project" value="TreeGrafter"/>
</dbReference>
<dbReference type="GO" id="GO:0004422">
    <property type="term" value="F:hypoxanthine phosphoribosyltransferase activity"/>
    <property type="evidence" value="ECO:0007669"/>
    <property type="project" value="InterPro"/>
</dbReference>
<dbReference type="AlphaFoldDB" id="A0A7K3WN66"/>
<dbReference type="EMBL" id="JAAGVY010000003">
    <property type="protein sequence ID" value="NEN22441.1"/>
    <property type="molecule type" value="Genomic_DNA"/>
</dbReference>
<dbReference type="InterPro" id="IPR000836">
    <property type="entry name" value="PRTase_dom"/>
</dbReference>
<evidence type="ECO:0000256" key="7">
    <source>
        <dbReference type="ARBA" id="ARBA00022676"/>
    </source>
</evidence>
<evidence type="ECO:0000259" key="16">
    <source>
        <dbReference type="Pfam" id="PF00156"/>
    </source>
</evidence>
<evidence type="ECO:0000256" key="4">
    <source>
        <dbReference type="ARBA" id="ARBA00008391"/>
    </source>
</evidence>
<dbReference type="InterPro" id="IPR050408">
    <property type="entry name" value="HGPRT"/>
</dbReference>
<evidence type="ECO:0000256" key="2">
    <source>
        <dbReference type="ARBA" id="ARBA00004496"/>
    </source>
</evidence>
<feature type="domain" description="Phosphoribosyltransferase" evidence="16">
    <location>
        <begin position="18"/>
        <end position="163"/>
    </location>
</feature>
<evidence type="ECO:0000256" key="9">
    <source>
        <dbReference type="ARBA" id="ARBA00022723"/>
    </source>
</evidence>
<dbReference type="CDD" id="cd06223">
    <property type="entry name" value="PRTases_typeI"/>
    <property type="match status" value="1"/>
</dbReference>
<comment type="similarity">
    <text evidence="4 15">Belongs to the purine/pyrimidine phosphoribosyltransferase family.</text>
</comment>
<keyword evidence="6 15" id="KW-0963">Cytoplasm</keyword>
<comment type="caution">
    <text evidence="17">The sequence shown here is derived from an EMBL/GenBank/DDBJ whole genome shotgun (WGS) entry which is preliminary data.</text>
</comment>
<reference evidence="17 18" key="1">
    <citation type="submission" date="2020-02" db="EMBL/GenBank/DDBJ databases">
        <title>Out from the shadows clarifying the taxonomy of the family Cryomorphaceae and related taxa by utilizing the GTDB taxonomic framework.</title>
        <authorList>
            <person name="Bowman J.P."/>
        </authorList>
    </citation>
    <scope>NUCLEOTIDE SEQUENCE [LARGE SCALE GENOMIC DNA]</scope>
    <source>
        <strain evidence="17 18">QSSC 1-22</strain>
    </source>
</reference>
<dbReference type="RefSeq" id="WP_163283168.1">
    <property type="nucleotide sequence ID" value="NZ_JAAGVY010000003.1"/>
</dbReference>
<dbReference type="GO" id="GO:0032264">
    <property type="term" value="P:IMP salvage"/>
    <property type="evidence" value="ECO:0007669"/>
    <property type="project" value="UniProtKB-UniPathway"/>
</dbReference>
<dbReference type="Proteomes" id="UP000486602">
    <property type="component" value="Unassembled WGS sequence"/>
</dbReference>
<organism evidence="17 18">
    <name type="scientific">Cryomorpha ignava</name>
    <dbReference type="NCBI Taxonomy" id="101383"/>
    <lineage>
        <taxon>Bacteria</taxon>
        <taxon>Pseudomonadati</taxon>
        <taxon>Bacteroidota</taxon>
        <taxon>Flavobacteriia</taxon>
        <taxon>Flavobacteriales</taxon>
        <taxon>Cryomorphaceae</taxon>
        <taxon>Cryomorpha</taxon>
    </lineage>
</organism>
<keyword evidence="11 15" id="KW-0547">Nucleotide-binding</keyword>
<keyword evidence="8 15" id="KW-0808">Transferase</keyword>
<evidence type="ECO:0000256" key="15">
    <source>
        <dbReference type="RuleBase" id="RU364099"/>
    </source>
</evidence>
<protein>
    <recommendedName>
        <fullName evidence="5 15">Hypoxanthine phosphoribosyltransferase</fullName>
        <ecNumber evidence="5 15">2.4.2.8</ecNumber>
    </recommendedName>
</protein>
<evidence type="ECO:0000256" key="3">
    <source>
        <dbReference type="ARBA" id="ARBA00004669"/>
    </source>
</evidence>
<dbReference type="GO" id="GO:0006166">
    <property type="term" value="P:purine ribonucleoside salvage"/>
    <property type="evidence" value="ECO:0007669"/>
    <property type="project" value="UniProtKB-KW"/>
</dbReference>
<evidence type="ECO:0000313" key="17">
    <source>
        <dbReference type="EMBL" id="NEN22441.1"/>
    </source>
</evidence>
<evidence type="ECO:0000256" key="10">
    <source>
        <dbReference type="ARBA" id="ARBA00022726"/>
    </source>
</evidence>
<dbReference type="PANTHER" id="PTHR43340">
    <property type="entry name" value="HYPOXANTHINE-GUANINE PHOSPHORIBOSYLTRANSFERASE"/>
    <property type="match status" value="1"/>
</dbReference>
<comment type="catalytic activity">
    <reaction evidence="14">
        <text>IMP + diphosphate = hypoxanthine + 5-phospho-alpha-D-ribose 1-diphosphate</text>
        <dbReference type="Rhea" id="RHEA:17973"/>
        <dbReference type="ChEBI" id="CHEBI:17368"/>
        <dbReference type="ChEBI" id="CHEBI:33019"/>
        <dbReference type="ChEBI" id="CHEBI:58017"/>
        <dbReference type="ChEBI" id="CHEBI:58053"/>
        <dbReference type="EC" id="2.4.2.8"/>
    </reaction>
    <physiologicalReaction direction="right-to-left" evidence="14">
        <dbReference type="Rhea" id="RHEA:17975"/>
    </physiologicalReaction>
</comment>
<comment type="cofactor">
    <cofactor evidence="1 15">
        <name>Mg(2+)</name>
        <dbReference type="ChEBI" id="CHEBI:18420"/>
    </cofactor>
</comment>
<evidence type="ECO:0000256" key="6">
    <source>
        <dbReference type="ARBA" id="ARBA00022490"/>
    </source>
</evidence>
<keyword evidence="18" id="KW-1185">Reference proteome</keyword>
<name>A0A7K3WN66_9FLAO</name>
<evidence type="ECO:0000256" key="14">
    <source>
        <dbReference type="ARBA" id="ARBA00049402"/>
    </source>
</evidence>
<evidence type="ECO:0000256" key="5">
    <source>
        <dbReference type="ARBA" id="ARBA00011895"/>
    </source>
</evidence>
<dbReference type="SUPFAM" id="SSF53271">
    <property type="entry name" value="PRTase-like"/>
    <property type="match status" value="1"/>
</dbReference>
<comment type="catalytic activity">
    <reaction evidence="13">
        <text>GMP + diphosphate = guanine + 5-phospho-alpha-D-ribose 1-diphosphate</text>
        <dbReference type="Rhea" id="RHEA:25424"/>
        <dbReference type="ChEBI" id="CHEBI:16235"/>
        <dbReference type="ChEBI" id="CHEBI:33019"/>
        <dbReference type="ChEBI" id="CHEBI:58017"/>
        <dbReference type="ChEBI" id="CHEBI:58115"/>
        <dbReference type="EC" id="2.4.2.8"/>
    </reaction>
    <physiologicalReaction direction="right-to-left" evidence="13">
        <dbReference type="Rhea" id="RHEA:25426"/>
    </physiologicalReaction>
</comment>
<dbReference type="GO" id="GO:0000287">
    <property type="term" value="F:magnesium ion binding"/>
    <property type="evidence" value="ECO:0007669"/>
    <property type="project" value="TreeGrafter"/>
</dbReference>